<dbReference type="InterPro" id="IPR002477">
    <property type="entry name" value="Peptidoglycan-bd-like"/>
</dbReference>
<dbReference type="eggNOG" id="COG5632">
    <property type="taxonomic scope" value="Bacteria"/>
</dbReference>
<dbReference type="InterPro" id="IPR036366">
    <property type="entry name" value="PGBDSf"/>
</dbReference>
<dbReference type="InterPro" id="IPR002502">
    <property type="entry name" value="Amidase_domain"/>
</dbReference>
<dbReference type="Gene3D" id="1.10.101.10">
    <property type="entry name" value="PGBD-like superfamily/PGBD"/>
    <property type="match status" value="1"/>
</dbReference>
<dbReference type="eggNOG" id="COG3409">
    <property type="taxonomic scope" value="Bacteria"/>
</dbReference>
<dbReference type="RefSeq" id="WP_011722230.1">
    <property type="nucleotide sequence ID" value="NC_008593.1"/>
</dbReference>
<dbReference type="SMART" id="SM00047">
    <property type="entry name" value="LYZ2"/>
    <property type="match status" value="1"/>
</dbReference>
<accession>A0Q0S8</accession>
<dbReference type="AlphaFoldDB" id="A0Q0S8"/>
<evidence type="ECO:0000256" key="1">
    <source>
        <dbReference type="ARBA" id="ARBA00022801"/>
    </source>
</evidence>
<feature type="domain" description="Mannosyl-glycoprotein endo-beta-N-acetylglucosamidase-like" evidence="2">
    <location>
        <begin position="2"/>
        <end position="152"/>
    </location>
</feature>
<dbReference type="InterPro" id="IPR036365">
    <property type="entry name" value="PGBD-like_sf"/>
</dbReference>
<keyword evidence="1 4" id="KW-0378">Hydrolase</keyword>
<dbReference type="STRING" id="386415.NT01CX_2157"/>
<dbReference type="EC" id="3.5.1.28" evidence="4"/>
<proteinExistence type="predicted"/>
<dbReference type="PANTHER" id="PTHR33308">
    <property type="entry name" value="PEPTIDOGLYCAN HYDROLASE FLGJ"/>
    <property type="match status" value="1"/>
</dbReference>
<dbReference type="CAZy" id="GH73">
    <property type="family name" value="Glycoside Hydrolase Family 73"/>
</dbReference>
<evidence type="ECO:0000259" key="3">
    <source>
        <dbReference type="SMART" id="SM00644"/>
    </source>
</evidence>
<dbReference type="InterPro" id="IPR051056">
    <property type="entry name" value="Glycosyl_Hydrolase_73"/>
</dbReference>
<dbReference type="Gene3D" id="2.10.70.40">
    <property type="entry name" value="peptidoglycan hydrolase"/>
    <property type="match status" value="1"/>
</dbReference>
<dbReference type="SUPFAM" id="SSF47090">
    <property type="entry name" value="PGBD-like"/>
    <property type="match status" value="1"/>
</dbReference>
<dbReference type="PANTHER" id="PTHR33308:SF9">
    <property type="entry name" value="PEPTIDOGLYCAN HYDROLASE FLGJ"/>
    <property type="match status" value="1"/>
</dbReference>
<dbReference type="eggNOG" id="COG1705">
    <property type="taxonomic scope" value="Bacteria"/>
</dbReference>
<evidence type="ECO:0000313" key="5">
    <source>
        <dbReference type="Proteomes" id="UP000008220"/>
    </source>
</evidence>
<dbReference type="Pfam" id="PF01471">
    <property type="entry name" value="PG_binding_1"/>
    <property type="match status" value="1"/>
</dbReference>
<dbReference type="PRINTS" id="PR01002">
    <property type="entry name" value="FLGFLGJ"/>
</dbReference>
<dbReference type="InterPro" id="IPR036505">
    <property type="entry name" value="Amidase/PGRP_sf"/>
</dbReference>
<reference evidence="4 5" key="1">
    <citation type="journal article" date="2006" name="Nat. Biotechnol.">
        <title>The genome and transcriptomes of the anti-tumor agent Clostridium novyi-NT.</title>
        <authorList>
            <person name="Bettegowda C."/>
            <person name="Huang X."/>
            <person name="Lin J."/>
            <person name="Cheong I."/>
            <person name="Kohli M."/>
            <person name="Szabo S.A."/>
            <person name="Zhang X."/>
            <person name="Diaz L.A. Jr."/>
            <person name="Velculescu V.E."/>
            <person name="Parmigiani G."/>
            <person name="Kinzler K.W."/>
            <person name="Vogelstein B."/>
            <person name="Zhou S."/>
        </authorList>
    </citation>
    <scope>NUCLEOTIDE SEQUENCE [LARGE SCALE GENOMIC DNA]</scope>
    <source>
        <strain evidence="4 5">NT</strain>
    </source>
</reference>
<dbReference type="Gene3D" id="3.40.80.10">
    <property type="entry name" value="Peptidoglycan recognition protein-like"/>
    <property type="match status" value="1"/>
</dbReference>
<dbReference type="SMART" id="SM00644">
    <property type="entry name" value="Ami_2"/>
    <property type="match status" value="1"/>
</dbReference>
<sequence>MDKQTEFIQKIKDAAIETQKKYGIFASVTISQAILESGWGTSTLAQQYNNLFGIKALRDWTGETVNLDTKEYTNDGIITVKQPFRIYKSWRESILDHAKFLKAKWYTESGVFKATNYLEQIKAIVVGGYCSAPDYIEKVENIIKKYNLNEVDNNMEITRKISNYNHSSGNNIKFIVMHDTGNYKDTALANANYFGGGNRNASAHYFVDENNIVQVVEDSNAAWHCGDGHGNYGITNHNSIGIEMCNSGGYIADATINNALWLVKKLQAKYNIDNDNVVRHYDASRKNCPANMSTNNWAKWWVFKSRLTDNKGVTLPSISNVPLWKLCINGKIVERLQHELNTQFHARIKEDGWFGDTTLNKCCIVTQGAKGNITKIIQERLIDKGYSVGKWGADGSFGSGTYDAVVKLQKDNSLSADGIVGKDTWRALFKK</sequence>
<keyword evidence="5" id="KW-1185">Reference proteome</keyword>
<dbReference type="Gene3D" id="1.10.530.10">
    <property type="match status" value="1"/>
</dbReference>
<gene>
    <name evidence="4" type="ordered locus">NT01CX_2157</name>
</gene>
<name>A0Q0S8_CLONN</name>
<evidence type="ECO:0000313" key="4">
    <source>
        <dbReference type="EMBL" id="ABK61021.1"/>
    </source>
</evidence>
<feature type="domain" description="N-acetylmuramoyl-L-alanine amidase" evidence="3">
    <location>
        <begin position="162"/>
        <end position="300"/>
    </location>
</feature>
<dbReference type="GO" id="GO:0009253">
    <property type="term" value="P:peptidoglycan catabolic process"/>
    <property type="evidence" value="ECO:0007669"/>
    <property type="project" value="InterPro"/>
</dbReference>
<dbReference type="SUPFAM" id="SSF55846">
    <property type="entry name" value="N-acetylmuramoyl-L-alanine amidase-like"/>
    <property type="match status" value="1"/>
</dbReference>
<dbReference type="HOGENOM" id="CLU_635704_0_0_9"/>
<protein>
    <submittedName>
        <fullName evidence="4">N-acetylmuramoyl-L-alanine amidase cwlL (Cellwall hydrolase) (Autolysin)</fullName>
        <ecNumber evidence="4">3.5.1.28</ecNumber>
    </submittedName>
</protein>
<dbReference type="CDD" id="cd06583">
    <property type="entry name" value="PGRP"/>
    <property type="match status" value="1"/>
</dbReference>
<dbReference type="KEGG" id="cno:NT01CX_2157"/>
<dbReference type="Pfam" id="PF01510">
    <property type="entry name" value="Amidase_2"/>
    <property type="match status" value="1"/>
</dbReference>
<evidence type="ECO:0000259" key="2">
    <source>
        <dbReference type="SMART" id="SM00047"/>
    </source>
</evidence>
<dbReference type="GO" id="GO:0004040">
    <property type="term" value="F:amidase activity"/>
    <property type="evidence" value="ECO:0007669"/>
    <property type="project" value="InterPro"/>
</dbReference>
<dbReference type="InterPro" id="IPR002901">
    <property type="entry name" value="MGlyc_endo_b_GlcNAc-like_dom"/>
</dbReference>
<dbReference type="Pfam" id="PF01832">
    <property type="entry name" value="Glucosaminidase"/>
    <property type="match status" value="1"/>
</dbReference>
<dbReference type="GO" id="GO:0008745">
    <property type="term" value="F:N-acetylmuramoyl-L-alanine amidase activity"/>
    <property type="evidence" value="ECO:0007669"/>
    <property type="project" value="UniProtKB-EC"/>
</dbReference>
<dbReference type="Proteomes" id="UP000008220">
    <property type="component" value="Chromosome"/>
</dbReference>
<organism evidence="4 5">
    <name type="scientific">Clostridium novyi (strain NT)</name>
    <dbReference type="NCBI Taxonomy" id="386415"/>
    <lineage>
        <taxon>Bacteria</taxon>
        <taxon>Bacillati</taxon>
        <taxon>Bacillota</taxon>
        <taxon>Clostridia</taxon>
        <taxon>Eubacteriales</taxon>
        <taxon>Clostridiaceae</taxon>
        <taxon>Clostridium</taxon>
    </lineage>
</organism>
<dbReference type="EMBL" id="CP000382">
    <property type="protein sequence ID" value="ABK61021.1"/>
    <property type="molecule type" value="Genomic_DNA"/>
</dbReference>